<evidence type="ECO:0000256" key="2">
    <source>
        <dbReference type="ARBA" id="ARBA00022801"/>
    </source>
</evidence>
<dbReference type="GO" id="GO:0005737">
    <property type="term" value="C:cytoplasm"/>
    <property type="evidence" value="ECO:0007669"/>
    <property type="project" value="TreeGrafter"/>
</dbReference>
<dbReference type="EMBL" id="JBAMIC010001869">
    <property type="protein sequence ID" value="KAK7089406.1"/>
    <property type="molecule type" value="Genomic_DNA"/>
</dbReference>
<sequence length="73" mass="8659">MYTGLFPCNECAKLIVQSGIKEVVYFSDEKKDQDKYRGSRRLFDRAQVKYRKYLSEKYTSKILVDFNYPTKSA</sequence>
<evidence type="ECO:0000313" key="6">
    <source>
        <dbReference type="EMBL" id="KAK7089406.1"/>
    </source>
</evidence>
<evidence type="ECO:0000256" key="1">
    <source>
        <dbReference type="ARBA" id="ARBA00022727"/>
    </source>
</evidence>
<dbReference type="Pfam" id="PF00383">
    <property type="entry name" value="dCMP_cyt_deam_1"/>
    <property type="match status" value="1"/>
</dbReference>
<protein>
    <recommendedName>
        <fullName evidence="4">dCMP deaminase</fullName>
        <ecNumber evidence="3">3.5.4.12</ecNumber>
    </recommendedName>
    <alternativeName>
        <fullName evidence="4">dCMP deaminase</fullName>
    </alternativeName>
</protein>
<comment type="caution">
    <text evidence="6">The sequence shown here is derived from an EMBL/GenBank/DDBJ whole genome shotgun (WGS) entry which is preliminary data.</text>
</comment>
<evidence type="ECO:0000256" key="3">
    <source>
        <dbReference type="ARBA" id="ARBA00038938"/>
    </source>
</evidence>
<keyword evidence="2" id="KW-0378">Hydrolase</keyword>
<proteinExistence type="predicted"/>
<gene>
    <name evidence="6" type="ORF">V1264_024573</name>
</gene>
<dbReference type="InterPro" id="IPR002125">
    <property type="entry name" value="CMP_dCMP_dom"/>
</dbReference>
<dbReference type="AlphaFoldDB" id="A0AAN9AM75"/>
<dbReference type="InterPro" id="IPR015517">
    <property type="entry name" value="dCMP_deaminase-rel"/>
</dbReference>
<accession>A0AAN9AM75</accession>
<dbReference type="EC" id="3.5.4.12" evidence="3"/>
<dbReference type="InterPro" id="IPR016193">
    <property type="entry name" value="Cytidine_deaminase-like"/>
</dbReference>
<dbReference type="GO" id="GO:0004132">
    <property type="term" value="F:dCMP deaminase activity"/>
    <property type="evidence" value="ECO:0007669"/>
    <property type="project" value="TreeGrafter"/>
</dbReference>
<keyword evidence="7" id="KW-1185">Reference proteome</keyword>
<name>A0AAN9AM75_9CAEN</name>
<evidence type="ECO:0000256" key="4">
    <source>
        <dbReference type="ARBA" id="ARBA00041763"/>
    </source>
</evidence>
<dbReference type="PROSITE" id="PS51747">
    <property type="entry name" value="CYT_DCMP_DEAMINASES_2"/>
    <property type="match status" value="1"/>
</dbReference>
<reference evidence="6 7" key="1">
    <citation type="submission" date="2024-02" db="EMBL/GenBank/DDBJ databases">
        <title>Chromosome-scale genome assembly of the rough periwinkle Littorina saxatilis.</title>
        <authorList>
            <person name="De Jode A."/>
            <person name="Faria R."/>
            <person name="Formenti G."/>
            <person name="Sims Y."/>
            <person name="Smith T.P."/>
            <person name="Tracey A."/>
            <person name="Wood J.M.D."/>
            <person name="Zagrodzka Z.B."/>
            <person name="Johannesson K."/>
            <person name="Butlin R.K."/>
            <person name="Leder E.H."/>
        </authorList>
    </citation>
    <scope>NUCLEOTIDE SEQUENCE [LARGE SCALE GENOMIC DNA]</scope>
    <source>
        <strain evidence="6">Snail1</strain>
        <tissue evidence="6">Muscle</tissue>
    </source>
</reference>
<dbReference type="PANTHER" id="PTHR11086">
    <property type="entry name" value="DEOXYCYTIDYLATE DEAMINASE-RELATED"/>
    <property type="match status" value="1"/>
</dbReference>
<evidence type="ECO:0000259" key="5">
    <source>
        <dbReference type="PROSITE" id="PS51747"/>
    </source>
</evidence>
<dbReference type="PANTHER" id="PTHR11086:SF18">
    <property type="entry name" value="DEOXYCYTIDYLATE DEAMINASE"/>
    <property type="match status" value="1"/>
</dbReference>
<keyword evidence="1" id="KW-0545">Nucleotide biosynthesis</keyword>
<organism evidence="6 7">
    <name type="scientific">Littorina saxatilis</name>
    <dbReference type="NCBI Taxonomy" id="31220"/>
    <lineage>
        <taxon>Eukaryota</taxon>
        <taxon>Metazoa</taxon>
        <taxon>Spiralia</taxon>
        <taxon>Lophotrochozoa</taxon>
        <taxon>Mollusca</taxon>
        <taxon>Gastropoda</taxon>
        <taxon>Caenogastropoda</taxon>
        <taxon>Littorinimorpha</taxon>
        <taxon>Littorinoidea</taxon>
        <taxon>Littorinidae</taxon>
        <taxon>Littorina</taxon>
    </lineage>
</organism>
<feature type="domain" description="CMP/dCMP-type deaminase" evidence="5">
    <location>
        <begin position="1"/>
        <end position="50"/>
    </location>
</feature>
<dbReference type="Gene3D" id="3.40.140.10">
    <property type="entry name" value="Cytidine Deaminase, domain 2"/>
    <property type="match status" value="1"/>
</dbReference>
<dbReference type="SUPFAM" id="SSF53927">
    <property type="entry name" value="Cytidine deaminase-like"/>
    <property type="match status" value="1"/>
</dbReference>
<dbReference type="Proteomes" id="UP001374579">
    <property type="component" value="Unassembled WGS sequence"/>
</dbReference>
<evidence type="ECO:0000313" key="7">
    <source>
        <dbReference type="Proteomes" id="UP001374579"/>
    </source>
</evidence>